<feature type="transmembrane region" description="Helical" evidence="7">
    <location>
        <begin position="238"/>
        <end position="256"/>
    </location>
</feature>
<dbReference type="InterPro" id="IPR003945">
    <property type="entry name" value="NU5C-like"/>
</dbReference>
<proteinExistence type="inferred from homology"/>
<dbReference type="GO" id="GO:0012505">
    <property type="term" value="C:endomembrane system"/>
    <property type="evidence" value="ECO:0007669"/>
    <property type="project" value="UniProtKB-SubCell"/>
</dbReference>
<evidence type="ECO:0000256" key="5">
    <source>
        <dbReference type="ARBA" id="ARBA00022989"/>
    </source>
</evidence>
<evidence type="ECO:0000256" key="2">
    <source>
        <dbReference type="ARBA" id="ARBA00022448"/>
    </source>
</evidence>
<sequence>MDTAQLFFPAIALAPAVLMLGVAALAGIAPASTPALWRSFQVLSATALVMTGLCAWAGPAGLLLPPAFQASALGLALAVLVQLLGTVIGKFSSRYLQGEHGQRRYVAAMATVLAAVHLLLMADHWLVLIASWAVVGMALQRLLCFYPDRAFALLAAHKKRIADRIADVLLVAAAALAWAEVGSGSLSALWAHVAREGLSFNLHLSAVTLVLAVILRTALLPVHGWLIQVMEAPTPVSALLHAGVVNLGGFVLIRFAPLLEQAAPARGLLLLFGLIAAVLAGMVMLTRISIKVRLAWSTVAQMGFMLLECALGLYTLAALHLIGHSLYKAHAFLSASSIVRTTRLQAMHSVSTPSALNLALAPALAMATVLSIQSVAAADSWPWWWSALMGLAWAPLLWLPAAPDGTASRAWQVVSGLLMVAGLTAVALLAHALPLGIRDTPHHASGVVALLGMAALYLCLAVLQRTPRALTSWRRWSYAGFYLDEAYTRLALALWPARWTHTSFHGAAATPGAPAPLANIRR</sequence>
<dbReference type="HAMAP" id="MF_00862">
    <property type="entry name" value="DabB"/>
    <property type="match status" value="1"/>
</dbReference>
<feature type="transmembrane region" description="Helical" evidence="7">
    <location>
        <begin position="70"/>
        <end position="93"/>
    </location>
</feature>
<feature type="transmembrane region" description="Helical" evidence="7">
    <location>
        <begin position="168"/>
        <end position="190"/>
    </location>
</feature>
<dbReference type="GO" id="GO:0005886">
    <property type="term" value="C:plasma membrane"/>
    <property type="evidence" value="ECO:0007669"/>
    <property type="project" value="UniProtKB-SubCell"/>
</dbReference>
<keyword evidence="11" id="KW-1185">Reference proteome</keyword>
<comment type="subunit">
    <text evidence="7">Forms a complex with DabA.</text>
</comment>
<feature type="transmembrane region" description="Helical" evidence="7">
    <location>
        <begin position="383"/>
        <end position="401"/>
    </location>
</feature>
<dbReference type="PANTHER" id="PTHR42829:SF1">
    <property type="entry name" value="INORGANIC CARBON TRANSPORTER SUBUNIT DABB-RELATED"/>
    <property type="match status" value="1"/>
</dbReference>
<dbReference type="NCBIfam" id="NF006029">
    <property type="entry name" value="PRK08168.1"/>
    <property type="match status" value="1"/>
</dbReference>
<dbReference type="InterPro" id="IPR001750">
    <property type="entry name" value="ND/Mrp_TM"/>
</dbReference>
<organism evidence="10 11">
    <name type="scientific">Caenimonas koreensis DSM 17982</name>
    <dbReference type="NCBI Taxonomy" id="1121255"/>
    <lineage>
        <taxon>Bacteria</taxon>
        <taxon>Pseudomonadati</taxon>
        <taxon>Pseudomonadota</taxon>
        <taxon>Betaproteobacteria</taxon>
        <taxon>Burkholderiales</taxon>
        <taxon>Comamonadaceae</taxon>
        <taxon>Caenimonas</taxon>
    </lineage>
</organism>
<keyword evidence="5 7" id="KW-1133">Transmembrane helix</keyword>
<dbReference type="GO" id="GO:0015990">
    <property type="term" value="P:electron transport coupled proton transport"/>
    <property type="evidence" value="ECO:0007669"/>
    <property type="project" value="TreeGrafter"/>
</dbReference>
<feature type="transmembrane region" description="Helical" evidence="7">
    <location>
        <begin position="413"/>
        <end position="437"/>
    </location>
</feature>
<reference evidence="10 11" key="1">
    <citation type="submission" date="2019-11" db="EMBL/GenBank/DDBJ databases">
        <title>Caenimonas koreensis gen. nov., sp. nov., isolated from activated sludge.</title>
        <authorList>
            <person name="Seung H.R."/>
        </authorList>
    </citation>
    <scope>NUCLEOTIDE SEQUENCE [LARGE SCALE GENOMIC DNA]</scope>
    <source>
        <strain evidence="10 11">EMB320</strain>
    </source>
</reference>
<dbReference type="AlphaFoldDB" id="A0A844B776"/>
<keyword evidence="2 7" id="KW-0813">Transport</keyword>
<accession>A0A844B776</accession>
<gene>
    <name evidence="7" type="primary">dabB</name>
    <name evidence="10" type="ORF">GHT07_09485</name>
</gene>
<evidence type="ECO:0000313" key="10">
    <source>
        <dbReference type="EMBL" id="MRD47509.1"/>
    </source>
</evidence>
<comment type="subcellular location">
    <subcellularLocation>
        <location evidence="7">Cell membrane</location>
        <topology evidence="7">Multi-pass membrane protein</topology>
    </subcellularLocation>
    <subcellularLocation>
        <location evidence="1">Endomembrane system</location>
        <topology evidence="1">Multi-pass membrane protein</topology>
    </subcellularLocation>
    <subcellularLocation>
        <location evidence="8">Membrane</location>
        <topology evidence="8">Multi-pass membrane protein</topology>
    </subcellularLocation>
</comment>
<dbReference type="RefSeq" id="WP_153584827.1">
    <property type="nucleotide sequence ID" value="NZ_WJBU01000008.1"/>
</dbReference>
<evidence type="ECO:0000256" key="1">
    <source>
        <dbReference type="ARBA" id="ARBA00004127"/>
    </source>
</evidence>
<comment type="function">
    <text evidence="7">Part of an energy-coupled inorganic carbon pump.</text>
</comment>
<name>A0A844B776_9BURK</name>
<evidence type="ECO:0000259" key="9">
    <source>
        <dbReference type="Pfam" id="PF00361"/>
    </source>
</evidence>
<feature type="domain" description="NADH:quinone oxidoreductase/Mrp antiporter transmembrane" evidence="9">
    <location>
        <begin position="122"/>
        <end position="351"/>
    </location>
</feature>
<keyword evidence="3 7" id="KW-1003">Cell membrane</keyword>
<feature type="transmembrane region" description="Helical" evidence="7">
    <location>
        <begin position="443"/>
        <end position="463"/>
    </location>
</feature>
<dbReference type="Proteomes" id="UP000487350">
    <property type="component" value="Unassembled WGS sequence"/>
</dbReference>
<dbReference type="Pfam" id="PF00361">
    <property type="entry name" value="Proton_antipo_M"/>
    <property type="match status" value="1"/>
</dbReference>
<dbReference type="OrthoDB" id="9811798at2"/>
<feature type="transmembrane region" description="Helical" evidence="7">
    <location>
        <begin position="6"/>
        <end position="28"/>
    </location>
</feature>
<evidence type="ECO:0000256" key="7">
    <source>
        <dbReference type="HAMAP-Rule" id="MF_00862"/>
    </source>
</evidence>
<evidence type="ECO:0000256" key="4">
    <source>
        <dbReference type="ARBA" id="ARBA00022692"/>
    </source>
</evidence>
<evidence type="ECO:0000256" key="8">
    <source>
        <dbReference type="RuleBase" id="RU000320"/>
    </source>
</evidence>
<feature type="transmembrane region" description="Helical" evidence="7">
    <location>
        <begin position="105"/>
        <end position="122"/>
    </location>
</feature>
<dbReference type="EMBL" id="WJBU01000008">
    <property type="protein sequence ID" value="MRD47509.1"/>
    <property type="molecule type" value="Genomic_DNA"/>
</dbReference>
<dbReference type="GO" id="GO:0042773">
    <property type="term" value="P:ATP synthesis coupled electron transport"/>
    <property type="evidence" value="ECO:0007669"/>
    <property type="project" value="InterPro"/>
</dbReference>
<evidence type="ECO:0000256" key="3">
    <source>
        <dbReference type="ARBA" id="ARBA00022475"/>
    </source>
</evidence>
<comment type="caution">
    <text evidence="10">The sequence shown here is derived from an EMBL/GenBank/DDBJ whole genome shotgun (WGS) entry which is preliminary data.</text>
</comment>
<dbReference type="InterPro" id="IPR046396">
    <property type="entry name" value="Transporter_DabB"/>
</dbReference>
<evidence type="ECO:0000256" key="6">
    <source>
        <dbReference type="ARBA" id="ARBA00023136"/>
    </source>
</evidence>
<feature type="transmembrane region" description="Helical" evidence="7">
    <location>
        <begin position="268"/>
        <end position="290"/>
    </location>
</feature>
<dbReference type="PANTHER" id="PTHR42829">
    <property type="entry name" value="NADH-UBIQUINONE OXIDOREDUCTASE CHAIN 5"/>
    <property type="match status" value="1"/>
</dbReference>
<keyword evidence="6 7" id="KW-0472">Membrane</keyword>
<dbReference type="GO" id="GO:0003954">
    <property type="term" value="F:NADH dehydrogenase activity"/>
    <property type="evidence" value="ECO:0007669"/>
    <property type="project" value="TreeGrafter"/>
</dbReference>
<comment type="similarity">
    <text evidence="7">Belongs to the inorganic carbon transporter (TC 9.A.2) DabB family.</text>
</comment>
<feature type="transmembrane region" description="Helical" evidence="7">
    <location>
        <begin position="202"/>
        <end position="226"/>
    </location>
</feature>
<evidence type="ECO:0000313" key="11">
    <source>
        <dbReference type="Proteomes" id="UP000487350"/>
    </source>
</evidence>
<protein>
    <recommendedName>
        <fullName evidence="7">Probable inorganic carbon transporter subunit DabB</fullName>
    </recommendedName>
</protein>
<feature type="transmembrane region" description="Helical" evidence="7">
    <location>
        <begin position="40"/>
        <end position="58"/>
    </location>
</feature>
<feature type="transmembrane region" description="Helical" evidence="7">
    <location>
        <begin position="128"/>
        <end position="147"/>
    </location>
</feature>
<keyword evidence="4 7" id="KW-0812">Transmembrane</keyword>
<dbReference type="PRINTS" id="PR01434">
    <property type="entry name" value="NADHDHGNASE5"/>
</dbReference>
<feature type="transmembrane region" description="Helical" evidence="7">
    <location>
        <begin position="302"/>
        <end position="323"/>
    </location>
</feature>
<dbReference type="GO" id="GO:0008137">
    <property type="term" value="F:NADH dehydrogenase (ubiquinone) activity"/>
    <property type="evidence" value="ECO:0007669"/>
    <property type="project" value="InterPro"/>
</dbReference>